<dbReference type="AlphaFoldDB" id="A0A1V1HZC9"/>
<dbReference type="Gene3D" id="3.40.50.150">
    <property type="entry name" value="Vaccinia Virus protein VP39"/>
    <property type="match status" value="1"/>
</dbReference>
<dbReference type="EMBL" id="LN555523">
    <property type="protein sequence ID" value="CED93330.1"/>
    <property type="molecule type" value="Genomic_DNA"/>
</dbReference>
<keyword evidence="2" id="KW-0489">Methyltransferase</keyword>
<reference evidence="2 3" key="1">
    <citation type="submission" date="2014-04" db="EMBL/GenBank/DDBJ databases">
        <authorList>
            <person name="Hornung B.V."/>
        </authorList>
    </citation>
    <scope>NUCLEOTIDE SEQUENCE [LARGE SCALE GENOMIC DNA]</scope>
    <source>
        <strain evidence="2 3">CRIB</strain>
    </source>
</reference>
<dbReference type="GO" id="GO:0008757">
    <property type="term" value="F:S-adenosylmethionine-dependent methyltransferase activity"/>
    <property type="evidence" value="ECO:0007669"/>
    <property type="project" value="InterPro"/>
</dbReference>
<accession>A0A1V1HZC9</accession>
<gene>
    <name evidence="2" type="ORF">CRIB_577</name>
</gene>
<keyword evidence="3" id="KW-1185">Reference proteome</keyword>
<organism evidence="2 3">
    <name type="scientific">Romboutsia ilealis</name>
    <dbReference type="NCBI Taxonomy" id="1115758"/>
    <lineage>
        <taxon>Bacteria</taxon>
        <taxon>Bacillati</taxon>
        <taxon>Bacillota</taxon>
        <taxon>Clostridia</taxon>
        <taxon>Peptostreptococcales</taxon>
        <taxon>Peptostreptococcaceae</taxon>
        <taxon>Romboutsia</taxon>
    </lineage>
</organism>
<keyword evidence="2" id="KW-0808">Transferase</keyword>
<dbReference type="PANTHER" id="PTHR43591:SF24">
    <property type="entry name" value="2-METHOXY-6-POLYPRENYL-1,4-BENZOQUINOL METHYLASE, MITOCHONDRIAL"/>
    <property type="match status" value="1"/>
</dbReference>
<evidence type="ECO:0000313" key="2">
    <source>
        <dbReference type="EMBL" id="CED93330.1"/>
    </source>
</evidence>
<dbReference type="InterPro" id="IPR013216">
    <property type="entry name" value="Methyltransf_11"/>
</dbReference>
<dbReference type="InterPro" id="IPR029063">
    <property type="entry name" value="SAM-dependent_MTases_sf"/>
</dbReference>
<evidence type="ECO:0000313" key="3">
    <source>
        <dbReference type="Proteomes" id="UP000245622"/>
    </source>
</evidence>
<dbReference type="CDD" id="cd02440">
    <property type="entry name" value="AdoMet_MTases"/>
    <property type="match status" value="1"/>
</dbReference>
<dbReference type="GeneID" id="82204762"/>
<dbReference type="GO" id="GO:0032259">
    <property type="term" value="P:methylation"/>
    <property type="evidence" value="ECO:0007669"/>
    <property type="project" value="UniProtKB-KW"/>
</dbReference>
<dbReference type="RefSeq" id="WP_180703062.1">
    <property type="nucleotide sequence ID" value="NZ_CAOQMS010000001.1"/>
</dbReference>
<dbReference type="Proteomes" id="UP000245622">
    <property type="component" value="Chromosome 1"/>
</dbReference>
<name>A0A1V1HZC9_9FIRM</name>
<dbReference type="SUPFAM" id="SSF53335">
    <property type="entry name" value="S-adenosyl-L-methionine-dependent methyltransferases"/>
    <property type="match status" value="1"/>
</dbReference>
<dbReference type="PANTHER" id="PTHR43591">
    <property type="entry name" value="METHYLTRANSFERASE"/>
    <property type="match status" value="1"/>
</dbReference>
<dbReference type="Pfam" id="PF08241">
    <property type="entry name" value="Methyltransf_11"/>
    <property type="match status" value="1"/>
</dbReference>
<sequence>MELSKRIKEYWNKRSDEFCTLRISELNSIKKDLWLNEIKRNIEDIDDKKFKILDIGTGTGFFAIILSSLGHEVVGIDLCENMIDNANKTAKLLGYDINFKVMDAQNLDFEDNFFDIIISRNLTWTLPDAEEAYKEWYRVLKKDGRLVNFDADYGKVSFSEEAKTLDSNHAHNKIKNEVLKECDMIKDNLNISKKIRPNWDLTTLDKIGFLNCKSDINVSDRIYADKDELCNPTKMFSINASK</sequence>
<evidence type="ECO:0000259" key="1">
    <source>
        <dbReference type="Pfam" id="PF08241"/>
    </source>
</evidence>
<dbReference type="KEGG" id="ril:CRIB_577"/>
<feature type="domain" description="Methyltransferase type 11" evidence="1">
    <location>
        <begin position="53"/>
        <end position="147"/>
    </location>
</feature>
<proteinExistence type="predicted"/>
<protein>
    <submittedName>
        <fullName evidence="2">Methyltransferase domain protein</fullName>
    </submittedName>
</protein>